<sequence length="456" mass="47938">MSTNVAIVDNRDPLLHYAGGWVEGGAPVEFNDTTIWTGTRGATISFTFIGSSIAAYATVAAVNQPNASMSFLVDNSIPGAYTPHGVTTTTPHSLLWQSPTMDDTSHTLVITQTAAQSGGVIFFDYLLYNTTSTNVHSFFVDDSDPRITYTGGWEEVLTDDDFQHTSHNSTKVGDSLSLQFVGKSISLYGDWVPGATSNASFAIDGGPPLFIPSTPPAARTTNNLLFNSGDLANGNHTLVVSAANDQPVLVDYFLVTPNGPGPTSPSTTSGSSAASSSSGLSVGSNSVQTKKSTPIGAIVGPVVGVLVLIALLVAALLVYRRRRAHARQGPQSKPDTFQTTPYPYSSYSDSNSPSGDSGLTAYHARHAHVWRPGAPPPGAMLPSSPIDSFGTSDAATQFYPANSVNPPSSNSEIPSRSKGTREARELRQWNINTNARAPASAAGQSTVLEEPPQYVA</sequence>
<protein>
    <recommendedName>
        <fullName evidence="5">Transmembrane protein</fullName>
    </recommendedName>
</protein>
<feature type="transmembrane region" description="Helical" evidence="2">
    <location>
        <begin position="295"/>
        <end position="319"/>
    </location>
</feature>
<keyword evidence="2" id="KW-0812">Transmembrane</keyword>
<reference evidence="3" key="1">
    <citation type="submission" date="2023-03" db="EMBL/GenBank/DDBJ databases">
        <title>Massive genome expansion in bonnet fungi (Mycena s.s.) driven by repeated elements and novel gene families across ecological guilds.</title>
        <authorList>
            <consortium name="Lawrence Berkeley National Laboratory"/>
            <person name="Harder C.B."/>
            <person name="Miyauchi S."/>
            <person name="Viragh M."/>
            <person name="Kuo A."/>
            <person name="Thoen E."/>
            <person name="Andreopoulos B."/>
            <person name="Lu D."/>
            <person name="Skrede I."/>
            <person name="Drula E."/>
            <person name="Henrissat B."/>
            <person name="Morin E."/>
            <person name="Kohler A."/>
            <person name="Barry K."/>
            <person name="LaButti K."/>
            <person name="Morin E."/>
            <person name="Salamov A."/>
            <person name="Lipzen A."/>
            <person name="Mereny Z."/>
            <person name="Hegedus B."/>
            <person name="Baldrian P."/>
            <person name="Stursova M."/>
            <person name="Weitz H."/>
            <person name="Taylor A."/>
            <person name="Grigoriev I.V."/>
            <person name="Nagy L.G."/>
            <person name="Martin F."/>
            <person name="Kauserud H."/>
        </authorList>
    </citation>
    <scope>NUCLEOTIDE SEQUENCE</scope>
    <source>
        <strain evidence="3">CBHHK200</strain>
    </source>
</reference>
<evidence type="ECO:0000313" key="3">
    <source>
        <dbReference type="EMBL" id="KAJ7038032.1"/>
    </source>
</evidence>
<feature type="compositionally biased region" description="Polar residues" evidence="1">
    <location>
        <begin position="329"/>
        <end position="340"/>
    </location>
</feature>
<feature type="region of interest" description="Disordered" evidence="1">
    <location>
        <begin position="260"/>
        <end position="287"/>
    </location>
</feature>
<feature type="compositionally biased region" description="Low complexity" evidence="1">
    <location>
        <begin position="341"/>
        <end position="358"/>
    </location>
</feature>
<keyword evidence="2" id="KW-0472">Membrane</keyword>
<comment type="caution">
    <text evidence="3">The sequence shown here is derived from an EMBL/GenBank/DDBJ whole genome shotgun (WGS) entry which is preliminary data.</text>
</comment>
<gene>
    <name evidence="3" type="ORF">C8F04DRAFT_389207</name>
</gene>
<feature type="region of interest" description="Disordered" evidence="1">
    <location>
        <begin position="397"/>
        <end position="456"/>
    </location>
</feature>
<dbReference type="Proteomes" id="UP001218188">
    <property type="component" value="Unassembled WGS sequence"/>
</dbReference>
<feature type="region of interest" description="Disordered" evidence="1">
    <location>
        <begin position="324"/>
        <end position="359"/>
    </location>
</feature>
<evidence type="ECO:0000313" key="4">
    <source>
        <dbReference type="Proteomes" id="UP001218188"/>
    </source>
</evidence>
<evidence type="ECO:0000256" key="2">
    <source>
        <dbReference type="SAM" id="Phobius"/>
    </source>
</evidence>
<keyword evidence="4" id="KW-1185">Reference proteome</keyword>
<feature type="compositionally biased region" description="Low complexity" evidence="1">
    <location>
        <begin position="400"/>
        <end position="417"/>
    </location>
</feature>
<dbReference type="AlphaFoldDB" id="A0AAD6X643"/>
<feature type="compositionally biased region" description="Low complexity" evidence="1">
    <location>
        <begin position="264"/>
        <end position="286"/>
    </location>
</feature>
<dbReference type="EMBL" id="JARJCM010000034">
    <property type="protein sequence ID" value="KAJ7038032.1"/>
    <property type="molecule type" value="Genomic_DNA"/>
</dbReference>
<keyword evidence="2" id="KW-1133">Transmembrane helix</keyword>
<name>A0AAD6X643_9AGAR</name>
<accession>A0AAD6X643</accession>
<organism evidence="3 4">
    <name type="scientific">Mycena alexandri</name>
    <dbReference type="NCBI Taxonomy" id="1745969"/>
    <lineage>
        <taxon>Eukaryota</taxon>
        <taxon>Fungi</taxon>
        <taxon>Dikarya</taxon>
        <taxon>Basidiomycota</taxon>
        <taxon>Agaricomycotina</taxon>
        <taxon>Agaricomycetes</taxon>
        <taxon>Agaricomycetidae</taxon>
        <taxon>Agaricales</taxon>
        <taxon>Marasmiineae</taxon>
        <taxon>Mycenaceae</taxon>
        <taxon>Mycena</taxon>
    </lineage>
</organism>
<dbReference type="Gene3D" id="2.60.120.260">
    <property type="entry name" value="Galactose-binding domain-like"/>
    <property type="match status" value="2"/>
</dbReference>
<evidence type="ECO:0008006" key="5">
    <source>
        <dbReference type="Google" id="ProtNLM"/>
    </source>
</evidence>
<evidence type="ECO:0000256" key="1">
    <source>
        <dbReference type="SAM" id="MobiDB-lite"/>
    </source>
</evidence>
<proteinExistence type="predicted"/>